<name>A0A3N0XGI0_ANAGA</name>
<dbReference type="Proteomes" id="UP000281406">
    <property type="component" value="Unassembled WGS sequence"/>
</dbReference>
<keyword evidence="2" id="KW-1185">Reference proteome</keyword>
<gene>
    <name evidence="1" type="ORF">DPX16_12293</name>
</gene>
<dbReference type="AlphaFoldDB" id="A0A3N0XGI0"/>
<evidence type="ECO:0000313" key="1">
    <source>
        <dbReference type="EMBL" id="ROI16175.1"/>
    </source>
</evidence>
<comment type="caution">
    <text evidence="1">The sequence shown here is derived from an EMBL/GenBank/DDBJ whole genome shotgun (WGS) entry which is preliminary data.</text>
</comment>
<proteinExistence type="predicted"/>
<accession>A0A3N0XGI0</accession>
<reference evidence="1 2" key="1">
    <citation type="submission" date="2018-10" db="EMBL/GenBank/DDBJ databases">
        <title>Genome assembly for a Yunnan-Guizhou Plateau 3E fish, Anabarilius grahami (Regan), and its evolutionary and genetic applications.</title>
        <authorList>
            <person name="Jiang W."/>
        </authorList>
    </citation>
    <scope>NUCLEOTIDE SEQUENCE [LARGE SCALE GENOMIC DNA]</scope>
    <source>
        <strain evidence="1">AG-KIZ</strain>
        <tissue evidence="1">Muscle</tissue>
    </source>
</reference>
<protein>
    <submittedName>
        <fullName evidence="1">Uncharacterized protein</fullName>
    </submittedName>
</protein>
<sequence>MCLWLTPSLIHCDLRFVKTSYTSAALSSRVRCFSDICDLNRVGSDISRKPVKHLCSHPYVEHVRSRKSPYVSQGCELVR</sequence>
<organism evidence="1 2">
    <name type="scientific">Anabarilius grahami</name>
    <name type="common">Kanglang fish</name>
    <name type="synonym">Barilius grahami</name>
    <dbReference type="NCBI Taxonomy" id="495550"/>
    <lineage>
        <taxon>Eukaryota</taxon>
        <taxon>Metazoa</taxon>
        <taxon>Chordata</taxon>
        <taxon>Craniata</taxon>
        <taxon>Vertebrata</taxon>
        <taxon>Euteleostomi</taxon>
        <taxon>Actinopterygii</taxon>
        <taxon>Neopterygii</taxon>
        <taxon>Teleostei</taxon>
        <taxon>Ostariophysi</taxon>
        <taxon>Cypriniformes</taxon>
        <taxon>Xenocyprididae</taxon>
        <taxon>Xenocypridinae</taxon>
        <taxon>Xenocypridinae incertae sedis</taxon>
        <taxon>Anabarilius</taxon>
    </lineage>
</organism>
<evidence type="ECO:0000313" key="2">
    <source>
        <dbReference type="Proteomes" id="UP000281406"/>
    </source>
</evidence>
<dbReference type="EMBL" id="RJVU01075544">
    <property type="protein sequence ID" value="ROI16175.1"/>
    <property type="molecule type" value="Genomic_DNA"/>
</dbReference>